<protein>
    <recommendedName>
        <fullName evidence="3">DUF4396 domain-containing protein</fullName>
    </recommendedName>
</protein>
<dbReference type="AlphaFoldDB" id="A0A2J6TNN5"/>
<dbReference type="Proteomes" id="UP000235371">
    <property type="component" value="Unassembled WGS sequence"/>
</dbReference>
<name>A0A2J6TNN5_9HELO</name>
<proteinExistence type="predicted"/>
<evidence type="ECO:0000313" key="4">
    <source>
        <dbReference type="EMBL" id="PMD64558.1"/>
    </source>
</evidence>
<organism evidence="4 5">
    <name type="scientific">Hyaloscypha bicolor E</name>
    <dbReference type="NCBI Taxonomy" id="1095630"/>
    <lineage>
        <taxon>Eukaryota</taxon>
        <taxon>Fungi</taxon>
        <taxon>Dikarya</taxon>
        <taxon>Ascomycota</taxon>
        <taxon>Pezizomycotina</taxon>
        <taxon>Leotiomycetes</taxon>
        <taxon>Helotiales</taxon>
        <taxon>Hyaloscyphaceae</taxon>
        <taxon>Hyaloscypha</taxon>
        <taxon>Hyaloscypha bicolor</taxon>
    </lineage>
</organism>
<dbReference type="OrthoDB" id="2128064at2759"/>
<keyword evidence="2" id="KW-0812">Transmembrane</keyword>
<accession>A0A2J6TNN5</accession>
<dbReference type="Pfam" id="PF14342">
    <property type="entry name" value="DUF4396"/>
    <property type="match status" value="1"/>
</dbReference>
<feature type="transmembrane region" description="Helical" evidence="2">
    <location>
        <begin position="31"/>
        <end position="55"/>
    </location>
</feature>
<dbReference type="InterPro" id="IPR025509">
    <property type="entry name" value="DUF4396"/>
</dbReference>
<feature type="transmembrane region" description="Helical" evidence="2">
    <location>
        <begin position="236"/>
        <end position="259"/>
    </location>
</feature>
<evidence type="ECO:0000313" key="5">
    <source>
        <dbReference type="Proteomes" id="UP000235371"/>
    </source>
</evidence>
<feature type="transmembrane region" description="Helical" evidence="2">
    <location>
        <begin position="279"/>
        <end position="301"/>
    </location>
</feature>
<feature type="transmembrane region" description="Helical" evidence="2">
    <location>
        <begin position="67"/>
        <end position="86"/>
    </location>
</feature>
<evidence type="ECO:0000256" key="2">
    <source>
        <dbReference type="SAM" id="Phobius"/>
    </source>
</evidence>
<dbReference type="InParanoid" id="A0A2J6TNN5"/>
<keyword evidence="2" id="KW-0472">Membrane</keyword>
<dbReference type="GeneID" id="36582152"/>
<evidence type="ECO:0000256" key="1">
    <source>
        <dbReference type="SAM" id="MobiDB-lite"/>
    </source>
</evidence>
<sequence>MSSCCEAPKSPQSPSSEGDTSSKSVQKGSGIASWIGSFAPVVSAFLHSSCCWLPALLDLTSIGSASAATISSLRPVFLSITVLILLDSIRRQGLNRHNLLRIFASVLVLFIPKIQGFYQEITRTAHYDRHHPCIFFGHFLPSDREPFLRQKKTHKEIASALSYPFWSSRLLWKRAGINTLRCVVGCTLGDLSMLWFLQSQHPRLGIYTIMGLSIASGIASSMPLETLMVRYCLDKLGWRAAVTTAAGMSLVSILSMEVIENNVDYHLMGGMVDFADPKFWVAAAIPSCAGFLAPLLCNLCVTAKVWSRTRACHWHTRQ</sequence>
<feature type="domain" description="DUF4396" evidence="3">
    <location>
        <begin position="172"/>
        <end position="301"/>
    </location>
</feature>
<dbReference type="STRING" id="1095630.A0A2J6TNN5"/>
<dbReference type="RefSeq" id="XP_024741462.1">
    <property type="nucleotide sequence ID" value="XM_024874072.1"/>
</dbReference>
<evidence type="ECO:0000259" key="3">
    <source>
        <dbReference type="Pfam" id="PF14342"/>
    </source>
</evidence>
<feature type="compositionally biased region" description="Polar residues" evidence="1">
    <location>
        <begin position="10"/>
        <end position="24"/>
    </location>
</feature>
<feature type="transmembrane region" description="Helical" evidence="2">
    <location>
        <begin position="98"/>
        <end position="118"/>
    </location>
</feature>
<keyword evidence="2" id="KW-1133">Transmembrane helix</keyword>
<gene>
    <name evidence="4" type="ORF">K444DRAFT_520778</name>
</gene>
<feature type="region of interest" description="Disordered" evidence="1">
    <location>
        <begin position="1"/>
        <end position="24"/>
    </location>
</feature>
<keyword evidence="5" id="KW-1185">Reference proteome</keyword>
<dbReference type="EMBL" id="KZ613749">
    <property type="protein sequence ID" value="PMD64558.1"/>
    <property type="molecule type" value="Genomic_DNA"/>
</dbReference>
<feature type="transmembrane region" description="Helical" evidence="2">
    <location>
        <begin position="204"/>
        <end position="224"/>
    </location>
</feature>
<reference evidence="4 5" key="1">
    <citation type="submission" date="2016-04" db="EMBL/GenBank/DDBJ databases">
        <title>A degradative enzymes factory behind the ericoid mycorrhizal symbiosis.</title>
        <authorList>
            <consortium name="DOE Joint Genome Institute"/>
            <person name="Martino E."/>
            <person name="Morin E."/>
            <person name="Grelet G."/>
            <person name="Kuo A."/>
            <person name="Kohler A."/>
            <person name="Daghino S."/>
            <person name="Barry K."/>
            <person name="Choi C."/>
            <person name="Cichocki N."/>
            <person name="Clum A."/>
            <person name="Copeland A."/>
            <person name="Hainaut M."/>
            <person name="Haridas S."/>
            <person name="Labutti K."/>
            <person name="Lindquist E."/>
            <person name="Lipzen A."/>
            <person name="Khouja H.-R."/>
            <person name="Murat C."/>
            <person name="Ohm R."/>
            <person name="Olson A."/>
            <person name="Spatafora J."/>
            <person name="Veneault-Fourrey C."/>
            <person name="Henrissat B."/>
            <person name="Grigoriev I."/>
            <person name="Martin F."/>
            <person name="Perotto S."/>
        </authorList>
    </citation>
    <scope>NUCLEOTIDE SEQUENCE [LARGE SCALE GENOMIC DNA]</scope>
    <source>
        <strain evidence="4 5">E</strain>
    </source>
</reference>